<dbReference type="AlphaFoldDB" id="A0A4C1UN98"/>
<comment type="caution">
    <text evidence="1">The sequence shown here is derived from an EMBL/GenBank/DDBJ whole genome shotgun (WGS) entry which is preliminary data.</text>
</comment>
<gene>
    <name evidence="1" type="ORF">EVAR_18797_1</name>
</gene>
<evidence type="ECO:0000313" key="2">
    <source>
        <dbReference type="Proteomes" id="UP000299102"/>
    </source>
</evidence>
<proteinExistence type="predicted"/>
<organism evidence="1 2">
    <name type="scientific">Eumeta variegata</name>
    <name type="common">Bagworm moth</name>
    <name type="synonym">Eumeta japonica</name>
    <dbReference type="NCBI Taxonomy" id="151549"/>
    <lineage>
        <taxon>Eukaryota</taxon>
        <taxon>Metazoa</taxon>
        <taxon>Ecdysozoa</taxon>
        <taxon>Arthropoda</taxon>
        <taxon>Hexapoda</taxon>
        <taxon>Insecta</taxon>
        <taxon>Pterygota</taxon>
        <taxon>Neoptera</taxon>
        <taxon>Endopterygota</taxon>
        <taxon>Lepidoptera</taxon>
        <taxon>Glossata</taxon>
        <taxon>Ditrysia</taxon>
        <taxon>Tineoidea</taxon>
        <taxon>Psychidae</taxon>
        <taxon>Oiketicinae</taxon>
        <taxon>Eumeta</taxon>
    </lineage>
</organism>
<dbReference type="EMBL" id="BGZK01000192">
    <property type="protein sequence ID" value="GBP27324.1"/>
    <property type="molecule type" value="Genomic_DNA"/>
</dbReference>
<sequence length="115" mass="12966">MRYYKLQQNLYIRCSCSPSGPTTTYEARAVIKKSDHLKTLSIILTTHCEKSVLRGDCTRNPRLSSSAGALSCAGPLTAYRRARCGRRDTILISWIMDKLNTRGLVLNLKFKANKQ</sequence>
<accession>A0A4C1UN98</accession>
<protein>
    <submittedName>
        <fullName evidence="1">Uncharacterized protein</fullName>
    </submittedName>
</protein>
<name>A0A4C1UN98_EUMVA</name>
<keyword evidence="2" id="KW-1185">Reference proteome</keyword>
<reference evidence="1 2" key="1">
    <citation type="journal article" date="2019" name="Commun. Biol.">
        <title>The bagworm genome reveals a unique fibroin gene that provides high tensile strength.</title>
        <authorList>
            <person name="Kono N."/>
            <person name="Nakamura H."/>
            <person name="Ohtoshi R."/>
            <person name="Tomita M."/>
            <person name="Numata K."/>
            <person name="Arakawa K."/>
        </authorList>
    </citation>
    <scope>NUCLEOTIDE SEQUENCE [LARGE SCALE GENOMIC DNA]</scope>
</reference>
<dbReference type="Proteomes" id="UP000299102">
    <property type="component" value="Unassembled WGS sequence"/>
</dbReference>
<evidence type="ECO:0000313" key="1">
    <source>
        <dbReference type="EMBL" id="GBP27324.1"/>
    </source>
</evidence>